<feature type="non-terminal residue" evidence="2">
    <location>
        <position position="1"/>
    </location>
</feature>
<dbReference type="AlphaFoldDB" id="A0A9N9N7J2"/>
<dbReference type="EMBL" id="CAJVPY010009481">
    <property type="protein sequence ID" value="CAG8709131.1"/>
    <property type="molecule type" value="Genomic_DNA"/>
</dbReference>
<organism evidence="2 3">
    <name type="scientific">Dentiscutata erythropus</name>
    <dbReference type="NCBI Taxonomy" id="1348616"/>
    <lineage>
        <taxon>Eukaryota</taxon>
        <taxon>Fungi</taxon>
        <taxon>Fungi incertae sedis</taxon>
        <taxon>Mucoromycota</taxon>
        <taxon>Glomeromycotina</taxon>
        <taxon>Glomeromycetes</taxon>
        <taxon>Diversisporales</taxon>
        <taxon>Gigasporaceae</taxon>
        <taxon>Dentiscutata</taxon>
    </lineage>
</organism>
<dbReference type="Proteomes" id="UP000789405">
    <property type="component" value="Unassembled WGS sequence"/>
</dbReference>
<feature type="compositionally biased region" description="Low complexity" evidence="1">
    <location>
        <begin position="1"/>
        <end position="17"/>
    </location>
</feature>
<evidence type="ECO:0000313" key="3">
    <source>
        <dbReference type="Proteomes" id="UP000789405"/>
    </source>
</evidence>
<keyword evidence="3" id="KW-1185">Reference proteome</keyword>
<protein>
    <submittedName>
        <fullName evidence="2">16500_t:CDS:1</fullName>
    </submittedName>
</protein>
<reference evidence="2" key="1">
    <citation type="submission" date="2021-06" db="EMBL/GenBank/DDBJ databases">
        <authorList>
            <person name="Kallberg Y."/>
            <person name="Tangrot J."/>
            <person name="Rosling A."/>
        </authorList>
    </citation>
    <scope>NUCLEOTIDE SEQUENCE</scope>
    <source>
        <strain evidence="2">MA453B</strain>
    </source>
</reference>
<sequence length="86" mass="9571">VQENQQAQAKQINQPQPLVSQNQTKQINRPQPLASQNTSISAQYENLTNDLTNDMNPFFKDQLAAQNTTNGIDPFIVMLLSGPSFP</sequence>
<evidence type="ECO:0000313" key="2">
    <source>
        <dbReference type="EMBL" id="CAG8709131.1"/>
    </source>
</evidence>
<proteinExistence type="predicted"/>
<comment type="caution">
    <text evidence="2">The sequence shown here is derived from an EMBL/GenBank/DDBJ whole genome shotgun (WGS) entry which is preliminary data.</text>
</comment>
<evidence type="ECO:0000256" key="1">
    <source>
        <dbReference type="SAM" id="MobiDB-lite"/>
    </source>
</evidence>
<feature type="region of interest" description="Disordered" evidence="1">
    <location>
        <begin position="1"/>
        <end position="38"/>
    </location>
</feature>
<accession>A0A9N9N7J2</accession>
<feature type="compositionally biased region" description="Polar residues" evidence="1">
    <location>
        <begin position="18"/>
        <end position="38"/>
    </location>
</feature>
<gene>
    <name evidence="2" type="ORF">DERYTH_LOCUS13464</name>
</gene>
<name>A0A9N9N7J2_9GLOM</name>